<evidence type="ECO:0000313" key="7">
    <source>
        <dbReference type="EMBL" id="KAF5346875.1"/>
    </source>
</evidence>
<dbReference type="Proteomes" id="UP000559027">
    <property type="component" value="Unassembled WGS sequence"/>
</dbReference>
<evidence type="ECO:0000256" key="2">
    <source>
        <dbReference type="ARBA" id="ARBA00022679"/>
    </source>
</evidence>
<evidence type="ECO:0000256" key="5">
    <source>
        <dbReference type="ARBA" id="ARBA00022840"/>
    </source>
</evidence>
<keyword evidence="2" id="KW-0808">Transferase</keyword>
<gene>
    <name evidence="7" type="ORF">D9756_010575</name>
</gene>
<dbReference type="GO" id="GO:0004674">
    <property type="term" value="F:protein serine/threonine kinase activity"/>
    <property type="evidence" value="ECO:0007669"/>
    <property type="project" value="UniProtKB-KW"/>
</dbReference>
<evidence type="ECO:0000256" key="4">
    <source>
        <dbReference type="ARBA" id="ARBA00022777"/>
    </source>
</evidence>
<proteinExistence type="predicted"/>
<evidence type="ECO:0000256" key="3">
    <source>
        <dbReference type="ARBA" id="ARBA00022741"/>
    </source>
</evidence>
<evidence type="ECO:0000256" key="1">
    <source>
        <dbReference type="ARBA" id="ARBA00022527"/>
    </source>
</evidence>
<organism evidence="7 8">
    <name type="scientific">Leucocoprinus leucothites</name>
    <dbReference type="NCBI Taxonomy" id="201217"/>
    <lineage>
        <taxon>Eukaryota</taxon>
        <taxon>Fungi</taxon>
        <taxon>Dikarya</taxon>
        <taxon>Basidiomycota</taxon>
        <taxon>Agaricomycotina</taxon>
        <taxon>Agaricomycetes</taxon>
        <taxon>Agaricomycetidae</taxon>
        <taxon>Agaricales</taxon>
        <taxon>Agaricineae</taxon>
        <taxon>Agaricaceae</taxon>
        <taxon>Leucocoprinus</taxon>
    </lineage>
</organism>
<evidence type="ECO:0000313" key="8">
    <source>
        <dbReference type="Proteomes" id="UP000559027"/>
    </source>
</evidence>
<sequence>MDEHCIASRIITEIMWQWLNHKDEEIRRQALSDLFTLSLVNSRYRRQSVPCIFRHIVFEAKDKDKPWVRGPQALSVLDMIRANWWHYTRSVVFKCDACAFDDTHTPTDISLRRSLGNPELGHIFRFLDAAPALHTVEIDLAQSEETGWQELVPWKYFDLNCSIIEAFIRDWPKTNKPTQLVIRYIEAFPFNHLRRIESLHLDTSTLHWNPIVFNSPLASKTLKLYCSPQALRFYKNLDMHFNFLTSLYISVADEGDFKDTYWLMARVSNTVERITLSFRYYASLKPFPKMKNYDLFTFSNLNYLLIEFQANNVGPAYRFLHRFRHGANNLQTLHLVADGTTYPSLGSAIYINKTDWSFFEALQMNPPIFPALKQINLELARNADLRGQATLTLDDFESNLFDLRNDRGIDLTFRHYNYH</sequence>
<name>A0A8H5CS60_9AGAR</name>
<keyword evidence="4" id="KW-0418">Kinase</keyword>
<dbReference type="EMBL" id="JAACJO010000029">
    <property type="protein sequence ID" value="KAF5346875.1"/>
    <property type="molecule type" value="Genomic_DNA"/>
</dbReference>
<keyword evidence="1" id="KW-0723">Serine/threonine-protein kinase</keyword>
<dbReference type="GO" id="GO:0005524">
    <property type="term" value="F:ATP binding"/>
    <property type="evidence" value="ECO:0007669"/>
    <property type="project" value="UniProtKB-KW"/>
</dbReference>
<feature type="domain" description="AGC-kinase C-terminal" evidence="6">
    <location>
        <begin position="352"/>
        <end position="419"/>
    </location>
</feature>
<dbReference type="InterPro" id="IPR000961">
    <property type="entry name" value="AGC-kinase_C"/>
</dbReference>
<keyword evidence="5" id="KW-0067">ATP-binding</keyword>
<evidence type="ECO:0000259" key="6">
    <source>
        <dbReference type="PROSITE" id="PS51285"/>
    </source>
</evidence>
<keyword evidence="8" id="KW-1185">Reference proteome</keyword>
<comment type="caution">
    <text evidence="7">The sequence shown here is derived from an EMBL/GenBank/DDBJ whole genome shotgun (WGS) entry which is preliminary data.</text>
</comment>
<dbReference type="AlphaFoldDB" id="A0A8H5CS60"/>
<dbReference type="PROSITE" id="PS51285">
    <property type="entry name" value="AGC_KINASE_CTER"/>
    <property type="match status" value="1"/>
</dbReference>
<accession>A0A8H5CS60</accession>
<reference evidence="7 8" key="1">
    <citation type="journal article" date="2020" name="ISME J.">
        <title>Uncovering the hidden diversity of litter-decomposition mechanisms in mushroom-forming fungi.</title>
        <authorList>
            <person name="Floudas D."/>
            <person name="Bentzer J."/>
            <person name="Ahren D."/>
            <person name="Johansson T."/>
            <person name="Persson P."/>
            <person name="Tunlid A."/>
        </authorList>
    </citation>
    <scope>NUCLEOTIDE SEQUENCE [LARGE SCALE GENOMIC DNA]</scope>
    <source>
        <strain evidence="7 8">CBS 146.42</strain>
    </source>
</reference>
<keyword evidence="3" id="KW-0547">Nucleotide-binding</keyword>
<protein>
    <recommendedName>
        <fullName evidence="6">AGC-kinase C-terminal domain-containing protein</fullName>
    </recommendedName>
</protein>